<comment type="cofactor">
    <cofactor evidence="1">
        <name>Mn(2+)</name>
        <dbReference type="ChEBI" id="CHEBI:29035"/>
    </cofactor>
    <text evidence="1">Binds 1 Mn(2+) per subunit.</text>
</comment>
<reference evidence="6" key="1">
    <citation type="journal article" date="2019" name="Int. J. Syst. Evol. Microbiol.">
        <title>The Global Catalogue of Microorganisms (GCM) 10K type strain sequencing project: providing services to taxonomists for standard genome sequencing and annotation.</title>
        <authorList>
            <consortium name="The Broad Institute Genomics Platform"/>
            <consortium name="The Broad Institute Genome Sequencing Center for Infectious Disease"/>
            <person name="Wu L."/>
            <person name="Ma J."/>
        </authorList>
    </citation>
    <scope>NUCLEOTIDE SEQUENCE [LARGE SCALE GENOMIC DNA]</scope>
    <source>
        <strain evidence="6">JCM 17440</strain>
    </source>
</reference>
<dbReference type="InterPro" id="IPR049381">
    <property type="entry name" value="UbiD-like_C"/>
</dbReference>
<evidence type="ECO:0000256" key="1">
    <source>
        <dbReference type="HAMAP-Rule" id="MF_01983"/>
    </source>
</evidence>
<dbReference type="EC" id="4.1.1.93" evidence="1"/>
<feature type="domain" description="3-octaprenyl-4-hydroxybenzoate carboxy-lyase-like Rift-related" evidence="2">
    <location>
        <begin position="119"/>
        <end position="319"/>
    </location>
</feature>
<feature type="binding site" evidence="1">
    <location>
        <position position="233"/>
    </location>
    <ligand>
        <name>Mn(2+)</name>
        <dbReference type="ChEBI" id="CHEBI:29035"/>
    </ligand>
</feature>
<keyword evidence="1" id="KW-0210">Decarboxylase</keyword>
<comment type="caution">
    <text evidence="1">Lacks conserved residue(s) required for the propagation of feature annotation.</text>
</comment>
<evidence type="ECO:0000313" key="6">
    <source>
        <dbReference type="Proteomes" id="UP001501710"/>
    </source>
</evidence>
<keyword evidence="1" id="KW-0630">Potassium</keyword>
<dbReference type="SUPFAM" id="SSF50475">
    <property type="entry name" value="FMN-binding split barrel"/>
    <property type="match status" value="1"/>
</dbReference>
<feature type="domain" description="3-octaprenyl-4-hydroxybenzoate carboxy-lyase-like C-terminal" evidence="4">
    <location>
        <begin position="325"/>
        <end position="459"/>
    </location>
</feature>
<feature type="active site" description="Proton donor" evidence="1">
    <location>
        <position position="282"/>
    </location>
</feature>
<feature type="binding site" evidence="1">
    <location>
        <position position="191"/>
    </location>
    <ligand>
        <name>prenylated FMN</name>
        <dbReference type="ChEBI" id="CHEBI:87746"/>
    </ligand>
</feature>
<dbReference type="Proteomes" id="UP001501710">
    <property type="component" value="Unassembled WGS sequence"/>
</dbReference>
<comment type="caution">
    <text evidence="5">The sequence shown here is derived from an EMBL/GenBank/DDBJ whole genome shotgun (WGS) entry which is preliminary data.</text>
</comment>
<evidence type="ECO:0000259" key="4">
    <source>
        <dbReference type="Pfam" id="PF20696"/>
    </source>
</evidence>
<dbReference type="PANTHER" id="PTHR30108">
    <property type="entry name" value="3-OCTAPRENYL-4-HYDROXYBENZOATE CARBOXY-LYASE-RELATED"/>
    <property type="match status" value="1"/>
</dbReference>
<keyword evidence="1" id="KW-0288">FMN</keyword>
<comment type="cofactor">
    <cofactor evidence="1">
        <name>K(+)</name>
        <dbReference type="ChEBI" id="CHEBI:29103"/>
    </cofactor>
    <text evidence="1">Binds 1 K(+) per subunit.</text>
</comment>
<comment type="catalytic activity">
    <reaction evidence="1">
        <text>pyrrole-2-carboxylate + H2O = 1H-pyrrole + hydrogencarbonate</text>
        <dbReference type="Rhea" id="RHEA:31379"/>
        <dbReference type="ChEBI" id="CHEBI:15377"/>
        <dbReference type="ChEBI" id="CHEBI:17544"/>
        <dbReference type="ChEBI" id="CHEBI:19203"/>
        <dbReference type="ChEBI" id="CHEBI:27660"/>
        <dbReference type="EC" id="4.1.1.93"/>
    </reaction>
</comment>
<dbReference type="InterPro" id="IPR048304">
    <property type="entry name" value="UbiD_Rift_dom"/>
</dbReference>
<gene>
    <name evidence="5" type="primary">hudA</name>
    <name evidence="5" type="ORF">GCM10022254_42490</name>
</gene>
<protein>
    <recommendedName>
        <fullName evidence="1">Pyrrole-2-carboxylic acid decarboxylase</fullName>
        <shortName evidence="1">P2C decarboxylase</shortName>
        <ecNumber evidence="1">4.1.1.93</ecNumber>
    </recommendedName>
</protein>
<dbReference type="InterPro" id="IPR049383">
    <property type="entry name" value="UbiD-like_N"/>
</dbReference>
<feature type="domain" description="3-octaprenyl-4-hydroxybenzoate carboxy-lyase-like N-terminal" evidence="3">
    <location>
        <begin position="16"/>
        <end position="103"/>
    </location>
</feature>
<feature type="binding site" evidence="1">
    <location>
        <position position="192"/>
    </location>
    <ligand>
        <name>Mn(2+)</name>
        <dbReference type="ChEBI" id="CHEBI:29035"/>
    </ligand>
</feature>
<dbReference type="Pfam" id="PF20696">
    <property type="entry name" value="UbiD_C"/>
    <property type="match status" value="1"/>
</dbReference>
<keyword evidence="1" id="KW-0479">Metal-binding</keyword>
<feature type="binding site" evidence="1">
    <location>
        <position position="170"/>
    </location>
    <ligand>
        <name>K(+)</name>
        <dbReference type="ChEBI" id="CHEBI:29103"/>
    </ligand>
</feature>
<keyword evidence="1" id="KW-0058">Aromatic hydrocarbons catabolism</keyword>
<sequence length="504" mass="55653">MRGNLLKHLRSLREFIDALDEIGEVQRIGKEVDWKLEMGAVARRSYELRAPAPLFTNIKGIEKGFRVLAAPGGLSARRGLTYSRIALALGLPADARGADVITALADARTREPIPPKVLETGPCKQNIMLGDDIDLLKFPTPLIHDGDGGRYIQTYGMNIAKTPDGTWTNWSINRMMLLNRNRLSCLIPPPQHLGIIKAQWEERGEPMPIAVALGVEPGLPYVGGMPLAQGEDESHYMGAYFGEPLEMVRAETVDLLVPATAEIIIEGHVSHTDTAEEGPMGEYPGYIDRSSSSPKPVLHVTAVTYRDDAILPVAVAGAPVEEDHTGWGMPHAAEMTHVLRQADVPVAACWGVLESANHWWVVSLNPDWHERTGLSSKDMAQRVGEVVFGAGKLAFGVPKLLLLEDDIDIADPRQVIWAFASRAHPEHGEVHFSNESQNILPIYLDANERLSYHATKVVHNCLIADRFSAEDRPTASDFAHSWSKDLQRHVMDNWHAYGYPKETV</sequence>
<comment type="function">
    <text evidence="1">Catalyzes the prenyl-FMN-dependent decarboxylation of pyrrole-2-carboxylate (P2C). Can also catalyze the carboxylation of pyrrole in the presence of elevated concentrations of CO(2) or bicarbonate.</text>
</comment>
<evidence type="ECO:0000259" key="3">
    <source>
        <dbReference type="Pfam" id="PF20695"/>
    </source>
</evidence>
<comment type="subunit">
    <text evidence="1">Homodimer.</text>
</comment>
<dbReference type="InterPro" id="IPR032903">
    <property type="entry name" value="FDC-like"/>
</dbReference>
<dbReference type="Pfam" id="PF01977">
    <property type="entry name" value="UbiD"/>
    <property type="match status" value="1"/>
</dbReference>
<dbReference type="SUPFAM" id="SSF143968">
    <property type="entry name" value="UbiD C-terminal domain-like"/>
    <property type="match status" value="1"/>
</dbReference>
<dbReference type="NCBIfam" id="TIGR00148">
    <property type="entry name" value="UbiD family decarboxylase"/>
    <property type="match status" value="1"/>
</dbReference>
<comment type="similarity">
    <text evidence="1">Belongs to the UbiD family. UbiD-like/FDC subfamily.</text>
</comment>
<name>A0ABP8C819_9ACTN</name>
<keyword evidence="1" id="KW-0464">Manganese</keyword>
<keyword evidence="1" id="KW-0285">Flavoprotein</keyword>
<keyword evidence="1" id="KW-0456">Lyase</keyword>
<feature type="binding site" evidence="1">
    <location>
        <position position="225"/>
    </location>
    <ligand>
        <name>K(+)</name>
        <dbReference type="ChEBI" id="CHEBI:29103"/>
    </ligand>
</feature>
<comment type="cofactor">
    <cofactor evidence="1">
        <name>prenylated FMN</name>
        <dbReference type="ChEBI" id="CHEBI:87746"/>
    </cofactor>
    <text evidence="1">Binds 1 prenylated FMN per subunit.</text>
</comment>
<dbReference type="HAMAP" id="MF_01983">
    <property type="entry name" value="UbiD_FDC"/>
    <property type="match status" value="1"/>
</dbReference>
<feature type="binding site" evidence="1">
    <location>
        <position position="233"/>
    </location>
    <ligand>
        <name>prenylated FMN</name>
        <dbReference type="ChEBI" id="CHEBI:87746"/>
    </ligand>
</feature>
<evidence type="ECO:0000313" key="5">
    <source>
        <dbReference type="EMBL" id="GAA4235365.1"/>
    </source>
</evidence>
<evidence type="ECO:0000259" key="2">
    <source>
        <dbReference type="Pfam" id="PF01977"/>
    </source>
</evidence>
<dbReference type="Gene3D" id="1.20.5.4570">
    <property type="match status" value="1"/>
</dbReference>
<dbReference type="Pfam" id="PF20695">
    <property type="entry name" value="UbiD_N"/>
    <property type="match status" value="1"/>
</dbReference>
<proteinExistence type="inferred from homology"/>
<keyword evidence="6" id="KW-1185">Reference proteome</keyword>
<dbReference type="Gene3D" id="3.40.1670.10">
    <property type="entry name" value="UbiD C-terminal domain-like"/>
    <property type="match status" value="1"/>
</dbReference>
<dbReference type="InterPro" id="IPR002830">
    <property type="entry name" value="UbiD"/>
</dbReference>
<comment type="catalytic activity">
    <reaction evidence="1">
        <text>pyrrole-2-carboxylate + H(+) = 1H-pyrrole + CO2</text>
        <dbReference type="Rhea" id="RHEA:31375"/>
        <dbReference type="ChEBI" id="CHEBI:15378"/>
        <dbReference type="ChEBI" id="CHEBI:16526"/>
        <dbReference type="ChEBI" id="CHEBI:19203"/>
        <dbReference type="ChEBI" id="CHEBI:27660"/>
        <dbReference type="EC" id="4.1.1.93"/>
    </reaction>
</comment>
<feature type="binding site" evidence="1">
    <location>
        <position position="174"/>
    </location>
    <ligand>
        <name>prenylated FMN</name>
        <dbReference type="ChEBI" id="CHEBI:87746"/>
    </ligand>
</feature>
<organism evidence="5 6">
    <name type="scientific">Actinomadura meridiana</name>
    <dbReference type="NCBI Taxonomy" id="559626"/>
    <lineage>
        <taxon>Bacteria</taxon>
        <taxon>Bacillati</taxon>
        <taxon>Actinomycetota</taxon>
        <taxon>Actinomycetes</taxon>
        <taxon>Streptosporangiales</taxon>
        <taxon>Thermomonosporaceae</taxon>
        <taxon>Actinomadura</taxon>
    </lineage>
</organism>
<feature type="binding site" evidence="1">
    <location>
        <position position="233"/>
    </location>
    <ligand>
        <name>K(+)</name>
        <dbReference type="ChEBI" id="CHEBI:29103"/>
    </ligand>
</feature>
<feature type="binding site" evidence="1">
    <location>
        <position position="192"/>
    </location>
    <ligand>
        <name>prenylated FMN</name>
        <dbReference type="ChEBI" id="CHEBI:87746"/>
    </ligand>
</feature>
<dbReference type="PANTHER" id="PTHR30108:SF17">
    <property type="entry name" value="FERULIC ACID DECARBOXYLASE 1"/>
    <property type="match status" value="1"/>
</dbReference>
<accession>A0ABP8C819</accession>
<dbReference type="EMBL" id="BAABAS010000012">
    <property type="protein sequence ID" value="GAA4235365.1"/>
    <property type="molecule type" value="Genomic_DNA"/>
</dbReference>